<comment type="caution">
    <text evidence="2">The sequence shown here is derived from an EMBL/GenBank/DDBJ whole genome shotgun (WGS) entry which is preliminary data.</text>
</comment>
<feature type="chain" id="PRO_5018009614" evidence="1">
    <location>
        <begin position="33"/>
        <end position="210"/>
    </location>
</feature>
<name>A0A3M4QBY8_9PSED</name>
<keyword evidence="1" id="KW-0732">Signal</keyword>
<evidence type="ECO:0000313" key="3">
    <source>
        <dbReference type="Proteomes" id="UP000277179"/>
    </source>
</evidence>
<proteinExistence type="predicted"/>
<sequence length="210" mass="23176">MTVMFSNYHLRKCVFVGSWAVAFGGLPVFAHAYEAVTGAPKSESAIRLPKGFRGYGTTSFQGGECVVGDVTQEGMNGRATVYVDDPITHQIKWVKTIPLPPRRYQNRATHCVVFGHSLFVLVQTDTHQQTSLSQTLLSVVRLSSADGAIETTRDEELPGVEEAYSAWVDKGAQGFQEVSGQLKITGQYRLMDDSNKRIPFTMSVPVHDFD</sequence>
<organism evidence="2 3">
    <name type="scientific">Pseudomonas salomonii</name>
    <dbReference type="NCBI Taxonomy" id="191391"/>
    <lineage>
        <taxon>Bacteria</taxon>
        <taxon>Pseudomonadati</taxon>
        <taxon>Pseudomonadota</taxon>
        <taxon>Gammaproteobacteria</taxon>
        <taxon>Pseudomonadales</taxon>
        <taxon>Pseudomonadaceae</taxon>
        <taxon>Pseudomonas</taxon>
    </lineage>
</organism>
<protein>
    <submittedName>
        <fullName evidence="2">Uncharacterized protein</fullName>
    </submittedName>
</protein>
<dbReference type="AlphaFoldDB" id="A0A3M4QBY8"/>
<accession>A0A3M4QBY8</accession>
<evidence type="ECO:0000313" key="2">
    <source>
        <dbReference type="EMBL" id="RMQ87968.1"/>
    </source>
</evidence>
<feature type="signal peptide" evidence="1">
    <location>
        <begin position="1"/>
        <end position="32"/>
    </location>
</feature>
<dbReference type="Proteomes" id="UP000277179">
    <property type="component" value="Unassembled WGS sequence"/>
</dbReference>
<reference evidence="2 3" key="1">
    <citation type="submission" date="2018-08" db="EMBL/GenBank/DDBJ databases">
        <title>Recombination of ecologically and evolutionarily significant loci maintains genetic cohesion in the Pseudomonas syringae species complex.</title>
        <authorList>
            <person name="Dillon M."/>
            <person name="Thakur S."/>
            <person name="Almeida R.N.D."/>
            <person name="Weir B.S."/>
            <person name="Guttman D.S."/>
        </authorList>
    </citation>
    <scope>NUCLEOTIDE SEQUENCE [LARGE SCALE GENOMIC DNA]</scope>
    <source>
        <strain evidence="2 3">ICMP 11288</strain>
    </source>
</reference>
<dbReference type="EMBL" id="RBRL01000217">
    <property type="protein sequence ID" value="RMQ87968.1"/>
    <property type="molecule type" value="Genomic_DNA"/>
</dbReference>
<dbReference type="RefSeq" id="WP_147473087.1">
    <property type="nucleotide sequence ID" value="NZ_RBRL01000217.1"/>
</dbReference>
<gene>
    <name evidence="2" type="ORF">ALP97_200328</name>
</gene>
<evidence type="ECO:0000256" key="1">
    <source>
        <dbReference type="SAM" id="SignalP"/>
    </source>
</evidence>